<sequence length="122" mass="13063">MAWRVCLLFRLVSDPVSLSELLQNADWLSQFLHQRLSPAQGMDNKEISVCGGRCRTRGGPLPNLGVTGHTAGETAYRGPENGPRQDQPPGIRTTDPAAAREGDAAGARCVTMTCFGPEALLT</sequence>
<comment type="caution">
    <text evidence="3">The sequence shown here is derived from an EMBL/GenBank/DDBJ whole genome shotgun (WGS) entry which is preliminary data.</text>
</comment>
<keyword evidence="2" id="KW-0732">Signal</keyword>
<evidence type="ECO:0000256" key="1">
    <source>
        <dbReference type="SAM" id="MobiDB-lite"/>
    </source>
</evidence>
<proteinExistence type="predicted"/>
<dbReference type="AlphaFoldDB" id="A0AAV7WA66"/>
<organism evidence="3 4">
    <name type="scientific">Pleurodeles waltl</name>
    <name type="common">Iberian ribbed newt</name>
    <dbReference type="NCBI Taxonomy" id="8319"/>
    <lineage>
        <taxon>Eukaryota</taxon>
        <taxon>Metazoa</taxon>
        <taxon>Chordata</taxon>
        <taxon>Craniata</taxon>
        <taxon>Vertebrata</taxon>
        <taxon>Euteleostomi</taxon>
        <taxon>Amphibia</taxon>
        <taxon>Batrachia</taxon>
        <taxon>Caudata</taxon>
        <taxon>Salamandroidea</taxon>
        <taxon>Salamandridae</taxon>
        <taxon>Pleurodelinae</taxon>
        <taxon>Pleurodeles</taxon>
    </lineage>
</organism>
<evidence type="ECO:0000256" key="2">
    <source>
        <dbReference type="SAM" id="SignalP"/>
    </source>
</evidence>
<feature type="chain" id="PRO_5043956016" evidence="2">
    <location>
        <begin position="19"/>
        <end position="122"/>
    </location>
</feature>
<gene>
    <name evidence="3" type="ORF">NDU88_006239</name>
</gene>
<name>A0AAV7WA66_PLEWA</name>
<keyword evidence="4" id="KW-1185">Reference proteome</keyword>
<feature type="region of interest" description="Disordered" evidence="1">
    <location>
        <begin position="61"/>
        <end position="102"/>
    </location>
</feature>
<evidence type="ECO:0000313" key="3">
    <source>
        <dbReference type="EMBL" id="KAJ1210877.1"/>
    </source>
</evidence>
<feature type="signal peptide" evidence="2">
    <location>
        <begin position="1"/>
        <end position="18"/>
    </location>
</feature>
<dbReference type="Proteomes" id="UP001066276">
    <property type="component" value="Chromosome 1_2"/>
</dbReference>
<accession>A0AAV7WA66</accession>
<reference evidence="3" key="1">
    <citation type="journal article" date="2022" name="bioRxiv">
        <title>Sequencing and chromosome-scale assembly of the giantPleurodeles waltlgenome.</title>
        <authorList>
            <person name="Brown T."/>
            <person name="Elewa A."/>
            <person name="Iarovenko S."/>
            <person name="Subramanian E."/>
            <person name="Araus A.J."/>
            <person name="Petzold A."/>
            <person name="Susuki M."/>
            <person name="Suzuki K.-i.T."/>
            <person name="Hayashi T."/>
            <person name="Toyoda A."/>
            <person name="Oliveira C."/>
            <person name="Osipova E."/>
            <person name="Leigh N.D."/>
            <person name="Simon A."/>
            <person name="Yun M.H."/>
        </authorList>
    </citation>
    <scope>NUCLEOTIDE SEQUENCE</scope>
    <source>
        <strain evidence="3">20211129_DDA</strain>
        <tissue evidence="3">Liver</tissue>
    </source>
</reference>
<evidence type="ECO:0000313" key="4">
    <source>
        <dbReference type="Proteomes" id="UP001066276"/>
    </source>
</evidence>
<protein>
    <submittedName>
        <fullName evidence="3">Uncharacterized protein</fullName>
    </submittedName>
</protein>
<dbReference type="EMBL" id="JANPWB010000002">
    <property type="protein sequence ID" value="KAJ1210877.1"/>
    <property type="molecule type" value="Genomic_DNA"/>
</dbReference>